<feature type="transmembrane region" description="Helical" evidence="2">
    <location>
        <begin position="542"/>
        <end position="560"/>
    </location>
</feature>
<reference evidence="3 4" key="1">
    <citation type="submission" date="2017-08" db="EMBL/GenBank/DDBJ databases">
        <title>Burning lignite coal seam in the remote Altai Mountains harbors a hydrogen-driven thermophilic microbial community.</title>
        <authorList>
            <person name="Kadnikov V.V."/>
            <person name="Mardanov A.V."/>
            <person name="Ivasenko D."/>
            <person name="Beletsky A.V."/>
            <person name="Karnachuk O.V."/>
            <person name="Ravin N.V."/>
        </authorList>
    </citation>
    <scope>NUCLEOTIDE SEQUENCE [LARGE SCALE GENOMIC DNA]</scope>
    <source>
        <strain evidence="3">AL33</strain>
    </source>
</reference>
<feature type="transmembrane region" description="Helical" evidence="2">
    <location>
        <begin position="511"/>
        <end position="530"/>
    </location>
</feature>
<organism evidence="3 4">
    <name type="scientific">Hydrogenibacillus schlegelii</name>
    <name type="common">Bacillus schlegelii</name>
    <dbReference type="NCBI Taxonomy" id="1484"/>
    <lineage>
        <taxon>Bacteria</taxon>
        <taxon>Bacillati</taxon>
        <taxon>Bacillota</taxon>
        <taxon>Bacilli</taxon>
        <taxon>Bacillales</taxon>
        <taxon>Bacillales Family X. Incertae Sedis</taxon>
        <taxon>Hydrogenibacillus</taxon>
    </lineage>
</organism>
<feature type="compositionally biased region" description="Low complexity" evidence="1">
    <location>
        <begin position="646"/>
        <end position="660"/>
    </location>
</feature>
<feature type="transmembrane region" description="Helical" evidence="2">
    <location>
        <begin position="418"/>
        <end position="439"/>
    </location>
</feature>
<feature type="compositionally biased region" description="Pro residues" evidence="1">
    <location>
        <begin position="891"/>
        <end position="913"/>
    </location>
</feature>
<feature type="transmembrane region" description="Helical" evidence="2">
    <location>
        <begin position="478"/>
        <end position="499"/>
    </location>
</feature>
<feature type="region of interest" description="Disordered" evidence="1">
    <location>
        <begin position="791"/>
        <end position="913"/>
    </location>
</feature>
<feature type="compositionally biased region" description="Pro residues" evidence="1">
    <location>
        <begin position="853"/>
        <end position="884"/>
    </location>
</feature>
<evidence type="ECO:0000313" key="4">
    <source>
        <dbReference type="Proteomes" id="UP000244180"/>
    </source>
</evidence>
<keyword evidence="2" id="KW-1133">Transmembrane helix</keyword>
<dbReference type="Proteomes" id="UP000244180">
    <property type="component" value="Unassembled WGS sequence"/>
</dbReference>
<keyword evidence="2" id="KW-0812">Transmembrane</keyword>
<dbReference type="AlphaFoldDB" id="A0A2T5G6W1"/>
<feature type="compositionally biased region" description="Pro residues" evidence="1">
    <location>
        <begin position="634"/>
        <end position="645"/>
    </location>
</feature>
<feature type="compositionally biased region" description="Pro residues" evidence="1">
    <location>
        <begin position="826"/>
        <end position="844"/>
    </location>
</feature>
<dbReference type="RefSeq" id="WP_273000526.1">
    <property type="nucleotide sequence ID" value="NZ_PEBV01000033.1"/>
</dbReference>
<protein>
    <submittedName>
        <fullName evidence="3">Uncharacterized protein</fullName>
    </submittedName>
</protein>
<keyword evidence="2" id="KW-0472">Membrane</keyword>
<feature type="transmembrane region" description="Helical" evidence="2">
    <location>
        <begin position="446"/>
        <end position="466"/>
    </location>
</feature>
<evidence type="ECO:0000256" key="2">
    <source>
        <dbReference type="SAM" id="Phobius"/>
    </source>
</evidence>
<comment type="caution">
    <text evidence="3">The sequence shown here is derived from an EMBL/GenBank/DDBJ whole genome shotgun (WGS) entry which is preliminary data.</text>
</comment>
<dbReference type="EMBL" id="PEBV01000033">
    <property type="protein sequence ID" value="PTQ51902.1"/>
    <property type="molecule type" value="Genomic_DNA"/>
</dbReference>
<feature type="transmembrane region" description="Helical" evidence="2">
    <location>
        <begin position="321"/>
        <end position="341"/>
    </location>
</feature>
<accession>A0A2T5G6W1</accession>
<feature type="transmembrane region" description="Helical" evidence="2">
    <location>
        <begin position="353"/>
        <end position="371"/>
    </location>
</feature>
<evidence type="ECO:0000256" key="1">
    <source>
        <dbReference type="SAM" id="MobiDB-lite"/>
    </source>
</evidence>
<feature type="region of interest" description="Disordered" evidence="1">
    <location>
        <begin position="631"/>
        <end position="674"/>
    </location>
</feature>
<proteinExistence type="predicted"/>
<sequence>MRRVLALFLLFTFLMPGVGILADYNDGIPVDDPPLQVTTGDPQKDREIRFQNLRTSFWSHYGENAEVRDYLSAVRDFAKKYRFGPGGYDPASPLFYRDLASSVLWTAFWSEFDPAFAFIQDYGCPSGEQELQKLSHTDPGKFDLCTRQLAMRKRYETAREEAFSVSRRLDEIEEKRRRIRDAEFVLDDGVYARRASVVPVLPADVAKAANDPRGWIFPATVVVEFGGKRAYAAEADGDGIATKEAKKHYADQSIIGFIERQVVDFLLSGVRSFRAFFGIPDLMDLVFRPDQIYGDRPSEFGTFPGQVYQQILALHDILRKYFLIPVVIAIILYGVLLIVRSGSPEGLLQVKEGLLAAFGVTVLLYFGDIVWRTVFHIVDLLTSSIWYGMKEMNLVEDGMTFERILFGRDGLDGFTQIAPGWMVLLVALVYVFIGAVLTYQYVMRMFYLGVLIVLFPFAVVLGLFPGSKGQFRVWLAEFIGHASLPFAHAIAIFFFLALWHSMQGGMSTLVVLIYLFSLSQVANVIRRVAIPQMAGGHETYQASGGIAGIAASSFMIFSALRGRAMGAGARAAGSAAGRAGENAAGRAGAMRFPVGGAAPAGAGKAGVFAAREKDAAQGDRFAEYQAKADLMPAPSAPGPAAPPGDIPASGSAPAGDAPGGRTVIDAPPVREPNPRLRGAGRALLSFGKKAAGALVRGAVITSAASSAMVMQGLTTGQINFSTGLAAGAVASELYDRAAPYVSSAAGYAARQAVSGYRRVQNWWQNRPVRAKMIYDPSTWRDWPGPVITVTPSDAGDGSAGSGKTVITVLPSGAGDGSAGNGKPALRPFPPPAELPPPPEMPPPASGGHASSGPVPPPPAPGVRVPPPPPPGKTPPPGQVPPPPQASDGKPKPPPAGGQVPSPPPPPPKGGDSK</sequence>
<gene>
    <name evidence="3" type="ORF">HSCHL_0978</name>
</gene>
<evidence type="ECO:0000313" key="3">
    <source>
        <dbReference type="EMBL" id="PTQ51902.1"/>
    </source>
</evidence>
<name>A0A2T5G6W1_HYDSH</name>